<keyword evidence="6" id="KW-1133">Transmembrane helix</keyword>
<dbReference type="FunFam" id="1.10.287.950:FF:000001">
    <property type="entry name" value="Methyl-accepting chemotaxis sensory transducer"/>
    <property type="match status" value="1"/>
</dbReference>
<dbReference type="AlphaFoldDB" id="A0AA50DNP4"/>
<keyword evidence="6" id="KW-0472">Membrane</keyword>
<dbReference type="GO" id="GO:0004888">
    <property type="term" value="F:transmembrane signaling receptor activity"/>
    <property type="evidence" value="ECO:0007669"/>
    <property type="project" value="InterPro"/>
</dbReference>
<gene>
    <name evidence="9" type="ORF">Q3V30_21800</name>
</gene>
<keyword evidence="2" id="KW-0145">Chemotaxis</keyword>
<evidence type="ECO:0000256" key="2">
    <source>
        <dbReference type="ARBA" id="ARBA00022500"/>
    </source>
</evidence>
<feature type="transmembrane region" description="Helical" evidence="6">
    <location>
        <begin position="289"/>
        <end position="307"/>
    </location>
</feature>
<keyword evidence="10" id="KW-1185">Reference proteome</keyword>
<dbReference type="InterPro" id="IPR032255">
    <property type="entry name" value="HBM"/>
</dbReference>
<keyword evidence="9" id="KW-0614">Plasmid</keyword>
<dbReference type="InterPro" id="IPR051310">
    <property type="entry name" value="MCP_chemotaxis"/>
</dbReference>
<feature type="transmembrane region" description="Helical" evidence="6">
    <location>
        <begin position="20"/>
        <end position="41"/>
    </location>
</feature>
<dbReference type="PRINTS" id="PR00260">
    <property type="entry name" value="CHEMTRNSDUCR"/>
</dbReference>
<accession>A0AA50DNP4</accession>
<dbReference type="InterPro" id="IPR004090">
    <property type="entry name" value="Chemotax_Me-accpt_rcpt"/>
</dbReference>
<dbReference type="SMART" id="SM00283">
    <property type="entry name" value="MA"/>
    <property type="match status" value="1"/>
</dbReference>
<evidence type="ECO:0000256" key="6">
    <source>
        <dbReference type="SAM" id="Phobius"/>
    </source>
</evidence>
<dbReference type="GO" id="GO:0007165">
    <property type="term" value="P:signal transduction"/>
    <property type="evidence" value="ECO:0007669"/>
    <property type="project" value="UniProtKB-KW"/>
</dbReference>
<sequence>MKRLSIGSYFMDLKVRTKLGLSFSIVIGALIITALVASGCLDTIQDNSARRSLTIEMNSTFGNARLNRTLYQYTNEQEYADKNAEALNKLQVQYQKLTEFSWDVEGKKHLSDIESAMKAYGIQRNILVDYMQRMMEQAARLQQFKYLSLAKEMDLLVEKNAPDPTTATDLQRLSSQLKEINILIIAFTKVPDGKGLKTLITALGAAKDTVNFLNNKNIPILSAVTAPTQDVLGKVLQMISPFEILWSEHHLAAKTLVKKGEAFDASLSRMFDYQKEVSADFIRIARVKIGLISLVAVILSVLFAWRITLSITQPLSDTLAVARKISTGDLSQTVISERKDELGLLMNAVNSMRSKLEEIISNVRNGVSNVNNAASEIAMGNEDLSSRTEEQAAAVVQTAASMEQLTSTVKLNSENAIYASQLASEASSQATQGGMVVSGVINTMDQIRKSSSRISEITQVINGIAFQTNILALNAAVEAARAGEGGRGFAVVAGEVRNLAQRSAIAAKEIESLIKDSVSQVNSGSAQVDTAGRTMQGIIHSVGQVNDIMKEIATASDEQNRGISQISQAMTEMDTTTQQNAALVEQSAAAAGSLQEEAARLEKAVSFFRNYAPNISVEPSFARQELPVPHKKISSVSDKHWKAF</sequence>
<evidence type="ECO:0000259" key="7">
    <source>
        <dbReference type="PROSITE" id="PS50111"/>
    </source>
</evidence>
<evidence type="ECO:0000259" key="8">
    <source>
        <dbReference type="PROSITE" id="PS50885"/>
    </source>
</evidence>
<dbReference type="KEGG" id="epi:Q3V30_21800"/>
<evidence type="ECO:0000313" key="9">
    <source>
        <dbReference type="EMBL" id="WLS81102.1"/>
    </source>
</evidence>
<dbReference type="SMART" id="SM01358">
    <property type="entry name" value="HBM"/>
    <property type="match status" value="1"/>
</dbReference>
<geneLocation type="plasmid" evidence="9 10">
    <name>unnamed1</name>
</geneLocation>
<evidence type="ECO:0000256" key="5">
    <source>
        <dbReference type="PROSITE-ProRule" id="PRU00284"/>
    </source>
</evidence>
<keyword evidence="6" id="KW-0812">Transmembrane</keyword>
<dbReference type="Pfam" id="PF00015">
    <property type="entry name" value="MCPsignal"/>
    <property type="match status" value="1"/>
</dbReference>
<evidence type="ECO:0000313" key="10">
    <source>
        <dbReference type="Proteomes" id="UP001228139"/>
    </source>
</evidence>
<dbReference type="GO" id="GO:0006935">
    <property type="term" value="P:chemotaxis"/>
    <property type="evidence" value="ECO:0007669"/>
    <property type="project" value="UniProtKB-KW"/>
</dbReference>
<dbReference type="PROSITE" id="PS50885">
    <property type="entry name" value="HAMP"/>
    <property type="match status" value="1"/>
</dbReference>
<dbReference type="PROSITE" id="PS50111">
    <property type="entry name" value="CHEMOTAXIS_TRANSDUC_2"/>
    <property type="match status" value="1"/>
</dbReference>
<dbReference type="Pfam" id="PF00672">
    <property type="entry name" value="HAMP"/>
    <property type="match status" value="1"/>
</dbReference>
<dbReference type="GO" id="GO:0005886">
    <property type="term" value="C:plasma membrane"/>
    <property type="evidence" value="ECO:0007669"/>
    <property type="project" value="TreeGrafter"/>
</dbReference>
<dbReference type="InterPro" id="IPR003660">
    <property type="entry name" value="HAMP_dom"/>
</dbReference>
<feature type="domain" description="HAMP" evidence="8">
    <location>
        <begin position="309"/>
        <end position="361"/>
    </location>
</feature>
<evidence type="ECO:0000256" key="1">
    <source>
        <dbReference type="ARBA" id="ARBA00004370"/>
    </source>
</evidence>
<reference evidence="9 10" key="1">
    <citation type="submission" date="2023-07" db="EMBL/GenBank/DDBJ databases">
        <title>Pathogenic bacteria of pear tree diseases.</title>
        <authorList>
            <person name="Zhang Z."/>
            <person name="He L."/>
            <person name="Huang R."/>
        </authorList>
    </citation>
    <scope>NUCLEOTIDE SEQUENCE [LARGE SCALE GENOMIC DNA]</scope>
    <source>
        <strain evidence="9 10">DE2</strain>
        <plasmid evidence="9 10">unnamed1</plasmid>
    </source>
</reference>
<dbReference type="CDD" id="cd11386">
    <property type="entry name" value="MCP_signal"/>
    <property type="match status" value="1"/>
</dbReference>
<keyword evidence="3 5" id="KW-0807">Transducer</keyword>
<protein>
    <submittedName>
        <fullName evidence="9">Methyl-accepting chemotaxis protein</fullName>
    </submittedName>
</protein>
<organism evidence="9 10">
    <name type="scientific">Erwinia pyri</name>
    <dbReference type="NCBI Taxonomy" id="3062598"/>
    <lineage>
        <taxon>Bacteria</taxon>
        <taxon>Pseudomonadati</taxon>
        <taxon>Pseudomonadota</taxon>
        <taxon>Gammaproteobacteria</taxon>
        <taxon>Enterobacterales</taxon>
        <taxon>Erwiniaceae</taxon>
        <taxon>Erwinia</taxon>
    </lineage>
</organism>
<dbReference type="EMBL" id="CP132354">
    <property type="protein sequence ID" value="WLS81102.1"/>
    <property type="molecule type" value="Genomic_DNA"/>
</dbReference>
<dbReference type="InterPro" id="IPR004089">
    <property type="entry name" value="MCPsignal_dom"/>
</dbReference>
<dbReference type="PANTHER" id="PTHR43531">
    <property type="entry name" value="PROTEIN ICFG"/>
    <property type="match status" value="1"/>
</dbReference>
<dbReference type="SMART" id="SM00304">
    <property type="entry name" value="HAMP"/>
    <property type="match status" value="1"/>
</dbReference>
<proteinExistence type="inferred from homology"/>
<evidence type="ECO:0000256" key="4">
    <source>
        <dbReference type="ARBA" id="ARBA00029447"/>
    </source>
</evidence>
<dbReference type="CDD" id="cd06225">
    <property type="entry name" value="HAMP"/>
    <property type="match status" value="1"/>
</dbReference>
<dbReference type="PANTHER" id="PTHR43531:SF5">
    <property type="entry name" value="METHYL-ACCEPTING CHEMOTAXIS PROTEIN III"/>
    <property type="match status" value="1"/>
</dbReference>
<dbReference type="Proteomes" id="UP001228139">
    <property type="component" value="Plasmid unnamed1"/>
</dbReference>
<feature type="domain" description="Methyl-accepting transducer" evidence="7">
    <location>
        <begin position="366"/>
        <end position="595"/>
    </location>
</feature>
<dbReference type="Gene3D" id="1.10.287.950">
    <property type="entry name" value="Methyl-accepting chemotaxis protein"/>
    <property type="match status" value="1"/>
</dbReference>
<evidence type="ECO:0000256" key="3">
    <source>
        <dbReference type="ARBA" id="ARBA00023224"/>
    </source>
</evidence>
<dbReference type="RefSeq" id="WP_306213348.1">
    <property type="nucleotide sequence ID" value="NZ_CP132354.1"/>
</dbReference>
<name>A0AA50DNP4_9GAMM</name>
<dbReference type="SUPFAM" id="SSF58104">
    <property type="entry name" value="Methyl-accepting chemotaxis protein (MCP) signaling domain"/>
    <property type="match status" value="1"/>
</dbReference>
<comment type="subcellular location">
    <subcellularLocation>
        <location evidence="1">Membrane</location>
    </subcellularLocation>
</comment>
<comment type="similarity">
    <text evidence="4">Belongs to the methyl-accepting chemotaxis (MCP) protein family.</text>
</comment>